<sequence>MRQIEAVAGTRADLDAVNWQQLSANGFRAHGSMSPFIAARQTISARGGRPVPISGDGMLRSMWSGRRHREPDTRLSSLFPQGARTQHEQAKVFGRAASLLIPGDILREWRTPKLTPDSGIVDRTFLTSIVIVERDAPEFVKTIGPYLGERLIDDAAGPVEPAAHAVTAGKHIARC</sequence>
<accession>A0ABV4GJY4</accession>
<organism evidence="1 2">
    <name type="scientific">Bradyrhizobium yuanmingense</name>
    <dbReference type="NCBI Taxonomy" id="108015"/>
    <lineage>
        <taxon>Bacteria</taxon>
        <taxon>Pseudomonadati</taxon>
        <taxon>Pseudomonadota</taxon>
        <taxon>Alphaproteobacteria</taxon>
        <taxon>Hyphomicrobiales</taxon>
        <taxon>Nitrobacteraceae</taxon>
        <taxon>Bradyrhizobium</taxon>
    </lineage>
</organism>
<reference evidence="1 2" key="1">
    <citation type="submission" date="2024-07" db="EMBL/GenBank/DDBJ databases">
        <title>Genomic Encyclopedia of Type Strains, Phase V (KMG-V): Genome sequencing to study the core and pangenomes of soil and plant-associated prokaryotes.</title>
        <authorList>
            <person name="Whitman W."/>
        </authorList>
    </citation>
    <scope>NUCLEOTIDE SEQUENCE [LARGE SCALE GENOMIC DNA]</scope>
    <source>
        <strain evidence="1 2">USDA 222</strain>
    </source>
</reference>
<name>A0ABV4GJY4_9BRAD</name>
<comment type="caution">
    <text evidence="1">The sequence shown here is derived from an EMBL/GenBank/DDBJ whole genome shotgun (WGS) entry which is preliminary data.</text>
</comment>
<gene>
    <name evidence="1" type="ORF">ABH992_004657</name>
</gene>
<keyword evidence="2" id="KW-1185">Reference proteome</keyword>
<dbReference type="EMBL" id="JBGBZN010000002">
    <property type="protein sequence ID" value="MEY9472258.1"/>
    <property type="molecule type" value="Genomic_DNA"/>
</dbReference>
<evidence type="ECO:0000313" key="2">
    <source>
        <dbReference type="Proteomes" id="UP001565474"/>
    </source>
</evidence>
<protein>
    <submittedName>
        <fullName evidence="1">Uncharacterized protein</fullName>
    </submittedName>
</protein>
<dbReference type="Proteomes" id="UP001565474">
    <property type="component" value="Unassembled WGS sequence"/>
</dbReference>
<evidence type="ECO:0000313" key="1">
    <source>
        <dbReference type="EMBL" id="MEY9472258.1"/>
    </source>
</evidence>
<proteinExistence type="predicted"/>